<dbReference type="InterPro" id="IPR055259">
    <property type="entry name" value="YkvP/CgeB_Glyco_trans-like"/>
</dbReference>
<name>A0A7C3VP08_9CYAN</name>
<dbReference type="Pfam" id="PF13524">
    <property type="entry name" value="Glyco_trans_1_2"/>
    <property type="match status" value="1"/>
</dbReference>
<reference evidence="2" key="1">
    <citation type="journal article" date="2020" name="mSystems">
        <title>Genome- and Community-Level Interaction Insights into Carbon Utilization and Element Cycling Functions of Hydrothermarchaeota in Hydrothermal Sediment.</title>
        <authorList>
            <person name="Zhou Z."/>
            <person name="Liu Y."/>
            <person name="Xu W."/>
            <person name="Pan J."/>
            <person name="Luo Z.H."/>
            <person name="Li M."/>
        </authorList>
    </citation>
    <scope>NUCLEOTIDE SEQUENCE [LARGE SCALE GENOMIC DNA]</scope>
    <source>
        <strain evidence="2">SpSt-374</strain>
    </source>
</reference>
<gene>
    <name evidence="2" type="ORF">ENR15_10045</name>
</gene>
<dbReference type="AlphaFoldDB" id="A0A7C3VP08"/>
<comment type="caution">
    <text evidence="2">The sequence shown here is derived from an EMBL/GenBank/DDBJ whole genome shotgun (WGS) entry which is preliminary data.</text>
</comment>
<protein>
    <recommendedName>
        <fullName evidence="1">Spore protein YkvP/CgeB glycosyl transferase-like domain-containing protein</fullName>
    </recommendedName>
</protein>
<evidence type="ECO:0000313" key="2">
    <source>
        <dbReference type="EMBL" id="HGG00970.1"/>
    </source>
</evidence>
<dbReference type="SUPFAM" id="SSF53756">
    <property type="entry name" value="UDP-Glycosyltransferase/glycogen phosphorylase"/>
    <property type="match status" value="1"/>
</dbReference>
<evidence type="ECO:0000259" key="1">
    <source>
        <dbReference type="Pfam" id="PF13524"/>
    </source>
</evidence>
<dbReference type="Gene3D" id="3.40.50.2000">
    <property type="entry name" value="Glycogen Phosphorylase B"/>
    <property type="match status" value="1"/>
</dbReference>
<organism evidence="2">
    <name type="scientific">Planktothricoides sp. SpSt-374</name>
    <dbReference type="NCBI Taxonomy" id="2282167"/>
    <lineage>
        <taxon>Bacteria</taxon>
        <taxon>Bacillati</taxon>
        <taxon>Cyanobacteriota</taxon>
        <taxon>Cyanophyceae</taxon>
        <taxon>Oscillatoriophycideae</taxon>
        <taxon>Oscillatoriales</taxon>
        <taxon>Oscillatoriaceae</taxon>
        <taxon>Planktothricoides</taxon>
    </lineage>
</organism>
<dbReference type="EMBL" id="DSPX01000098">
    <property type="protein sequence ID" value="HGG00970.1"/>
    <property type="molecule type" value="Genomic_DNA"/>
</dbReference>
<proteinExistence type="predicted"/>
<sequence length="175" mass="20688">MPALNRVLARFNRGVRVKVIYDRSFWEALETSEKEFEPLCEYDRYQEILRSCDIALLPLLPTRFNQMKSDLKFLECSSHGVAVLASPTVYDQSIIAGETGLIYRSETEFETMLAQLIADAPLRQRLATNAYHWVAQNRLLCQHYRDRRDWYLQMRDQLPRLNQELRSRVPELFDN</sequence>
<feature type="domain" description="Spore protein YkvP/CgeB glycosyl transferase-like" evidence="1">
    <location>
        <begin position="14"/>
        <end position="144"/>
    </location>
</feature>
<accession>A0A7C3VP08</accession>